<keyword evidence="5 7" id="KW-0472">Membrane</keyword>
<dbReference type="Pfam" id="PF06814">
    <property type="entry name" value="GOST_TM"/>
    <property type="match status" value="1"/>
</dbReference>
<evidence type="ECO:0000256" key="3">
    <source>
        <dbReference type="ARBA" id="ARBA00022729"/>
    </source>
</evidence>
<evidence type="ECO:0000256" key="4">
    <source>
        <dbReference type="ARBA" id="ARBA00022989"/>
    </source>
</evidence>
<dbReference type="GO" id="GO:0016020">
    <property type="term" value="C:membrane"/>
    <property type="evidence" value="ECO:0007669"/>
    <property type="project" value="UniProtKB-SubCell"/>
</dbReference>
<dbReference type="PANTHER" id="PTHR21229">
    <property type="entry name" value="LUNG SEVEN TRANSMEMBRANE RECEPTOR"/>
    <property type="match status" value="1"/>
</dbReference>
<dbReference type="PANTHER" id="PTHR21229:SF1">
    <property type="entry name" value="GH17801P"/>
    <property type="match status" value="1"/>
</dbReference>
<feature type="transmembrane region" description="Helical" evidence="7">
    <location>
        <begin position="74"/>
        <end position="96"/>
    </location>
</feature>
<feature type="domain" description="GOST seven transmembrane" evidence="8">
    <location>
        <begin position="4"/>
        <end position="184"/>
    </location>
</feature>
<dbReference type="AlphaFoldDB" id="A0A6U5IKD5"/>
<evidence type="ECO:0000313" key="9">
    <source>
        <dbReference type="EMBL" id="CAD8892211.1"/>
    </source>
</evidence>
<reference evidence="11" key="1">
    <citation type="submission" date="2021-01" db="EMBL/GenBank/DDBJ databases">
        <authorList>
            <person name="Corre E."/>
            <person name="Pelletier E."/>
            <person name="Niang G."/>
            <person name="Scheremetjew M."/>
            <person name="Finn R."/>
            <person name="Kale V."/>
            <person name="Holt S."/>
            <person name="Cochrane G."/>
            <person name="Meng A."/>
            <person name="Brown T."/>
            <person name="Cohen L."/>
        </authorList>
    </citation>
    <scope>NUCLEOTIDE SEQUENCE</scope>
    <source>
        <strain evidence="11">308</strain>
    </source>
</reference>
<evidence type="ECO:0000256" key="1">
    <source>
        <dbReference type="ARBA" id="ARBA00004141"/>
    </source>
</evidence>
<dbReference type="GO" id="GO:0005794">
    <property type="term" value="C:Golgi apparatus"/>
    <property type="evidence" value="ECO:0007669"/>
    <property type="project" value="TreeGrafter"/>
</dbReference>
<accession>A0A6U5IKD5</accession>
<evidence type="ECO:0000313" key="10">
    <source>
        <dbReference type="EMBL" id="CAD8892212.1"/>
    </source>
</evidence>
<keyword evidence="3" id="KW-0732">Signal</keyword>
<evidence type="ECO:0000256" key="6">
    <source>
        <dbReference type="SAM" id="MobiDB-lite"/>
    </source>
</evidence>
<feature type="transmembrane region" description="Helical" evidence="7">
    <location>
        <begin position="40"/>
        <end position="62"/>
    </location>
</feature>
<feature type="compositionally biased region" description="Acidic residues" evidence="6">
    <location>
        <begin position="210"/>
        <end position="222"/>
    </location>
</feature>
<organism evidence="11">
    <name type="scientific">Corethron hystrix</name>
    <dbReference type="NCBI Taxonomy" id="216773"/>
    <lineage>
        <taxon>Eukaryota</taxon>
        <taxon>Sar</taxon>
        <taxon>Stramenopiles</taxon>
        <taxon>Ochrophyta</taxon>
        <taxon>Bacillariophyta</taxon>
        <taxon>Coscinodiscophyceae</taxon>
        <taxon>Corethrophycidae</taxon>
        <taxon>Corethrales</taxon>
        <taxon>Corethraceae</taxon>
        <taxon>Corethron</taxon>
    </lineage>
</organism>
<evidence type="ECO:0000259" key="8">
    <source>
        <dbReference type="Pfam" id="PF06814"/>
    </source>
</evidence>
<evidence type="ECO:0000256" key="5">
    <source>
        <dbReference type="ARBA" id="ARBA00023136"/>
    </source>
</evidence>
<dbReference type="InterPro" id="IPR009637">
    <property type="entry name" value="GPR107/GPR108-like"/>
</dbReference>
<feature type="transmembrane region" description="Helical" evidence="7">
    <location>
        <begin position="157"/>
        <end position="178"/>
    </location>
</feature>
<dbReference type="EMBL" id="HBFR01026924">
    <property type="protein sequence ID" value="CAD8892213.1"/>
    <property type="molecule type" value="Transcribed_RNA"/>
</dbReference>
<keyword evidence="4 7" id="KW-1133">Transmembrane helix</keyword>
<proteinExistence type="predicted"/>
<dbReference type="EMBL" id="HBFR01026923">
    <property type="protein sequence ID" value="CAD8892212.1"/>
    <property type="molecule type" value="Transcribed_RNA"/>
</dbReference>
<gene>
    <name evidence="9" type="ORF">CHYS00102_LOCUS19417</name>
    <name evidence="10" type="ORF">CHYS00102_LOCUS19418</name>
    <name evidence="11" type="ORF">CHYS00102_LOCUS19419</name>
</gene>
<protein>
    <recommendedName>
        <fullName evidence="8">GOST seven transmembrane domain-containing protein</fullName>
    </recommendedName>
</protein>
<evidence type="ECO:0000256" key="2">
    <source>
        <dbReference type="ARBA" id="ARBA00022692"/>
    </source>
</evidence>
<feature type="transmembrane region" description="Helical" evidence="7">
    <location>
        <begin position="125"/>
        <end position="145"/>
    </location>
</feature>
<feature type="region of interest" description="Disordered" evidence="6">
    <location>
        <begin position="207"/>
        <end position="254"/>
    </location>
</feature>
<evidence type="ECO:0000313" key="11">
    <source>
        <dbReference type="EMBL" id="CAD8892213.1"/>
    </source>
</evidence>
<dbReference type="InterPro" id="IPR053937">
    <property type="entry name" value="GOST_TM"/>
</dbReference>
<feature type="compositionally biased region" description="Acidic residues" evidence="6">
    <location>
        <begin position="231"/>
        <end position="240"/>
    </location>
</feature>
<dbReference type="EMBL" id="HBFR01026922">
    <property type="protein sequence ID" value="CAD8892211.1"/>
    <property type="molecule type" value="Transcribed_RNA"/>
</dbReference>
<name>A0A6U5IKD5_9STRA</name>
<comment type="subcellular location">
    <subcellularLocation>
        <location evidence="1">Membrane</location>
        <topology evidence="1">Multi-pass membrane protein</topology>
    </subcellularLocation>
</comment>
<evidence type="ECO:0000256" key="7">
    <source>
        <dbReference type="SAM" id="Phobius"/>
    </source>
</evidence>
<sequence>MTGVLIGVLKRSISRCVVIMLCLGWGIVRDNLGPDMKKIVTFGIGYAFLSGVSDILFTIALTSPKLGETGGSQLLSIVEWIVVGVTGLNLICYCWILESLSNTMQYLKNNNQVIKNRLFEKLRMCLLFSALFAICWTAIGFVDMYVDDRLFGKEQEYLITTMWEINYLYILIYVALIFRPNKNAKFYAYVMELPSIPEGEEHDLDFVVGSDDEDDDDDDDDELYRFKKEFDPDDSDEEGIGFEMGTRQNGLVLT</sequence>
<keyword evidence="2 7" id="KW-0812">Transmembrane</keyword>